<dbReference type="GO" id="GO:0102208">
    <property type="term" value="F:2-polyprenyl-6-hydroxyphenol methylase activity"/>
    <property type="evidence" value="ECO:0007669"/>
    <property type="project" value="UniProtKB-EC"/>
</dbReference>
<comment type="pathway">
    <text evidence="5">Cofactor biosynthesis; ubiquinone biosynthesis.</text>
</comment>
<feature type="binding site" evidence="5">
    <location>
        <position position="143"/>
    </location>
    <ligand>
        <name>S-adenosyl-L-methionine</name>
        <dbReference type="ChEBI" id="CHEBI:59789"/>
    </ligand>
</feature>
<dbReference type="AlphaFoldDB" id="A0A4Q2RAA9"/>
<dbReference type="GO" id="GO:0032259">
    <property type="term" value="P:methylation"/>
    <property type="evidence" value="ECO:0007669"/>
    <property type="project" value="UniProtKB-KW"/>
</dbReference>
<dbReference type="GO" id="GO:0010420">
    <property type="term" value="F:polyprenyldihydroxybenzoate methyltransferase activity"/>
    <property type="evidence" value="ECO:0007669"/>
    <property type="project" value="InterPro"/>
</dbReference>
<comment type="catalytic activity">
    <reaction evidence="5">
        <text>a 3-(all-trans-polyprenyl)benzene-1,2-diol + S-adenosyl-L-methionine = a 2-methoxy-6-(all-trans-polyprenyl)phenol + S-adenosyl-L-homocysteine + H(+)</text>
        <dbReference type="Rhea" id="RHEA:31411"/>
        <dbReference type="Rhea" id="RHEA-COMP:9550"/>
        <dbReference type="Rhea" id="RHEA-COMP:9551"/>
        <dbReference type="ChEBI" id="CHEBI:15378"/>
        <dbReference type="ChEBI" id="CHEBI:57856"/>
        <dbReference type="ChEBI" id="CHEBI:59789"/>
        <dbReference type="ChEBI" id="CHEBI:62729"/>
        <dbReference type="ChEBI" id="CHEBI:62731"/>
        <dbReference type="EC" id="2.1.1.222"/>
    </reaction>
</comment>
<dbReference type="InterPro" id="IPR013216">
    <property type="entry name" value="Methyltransf_11"/>
</dbReference>
<accession>A0A4Q2RAA9</accession>
<dbReference type="EC" id="2.1.1.64" evidence="5"/>
<dbReference type="EC" id="2.1.1.222" evidence="5"/>
<reference evidence="7 8" key="2">
    <citation type="submission" date="2019-02" db="EMBL/GenBank/DDBJ databases">
        <title>'Lichenibacterium ramalinii' gen. nov. sp. nov., 'Lichenibacterium minor' gen. nov. sp. nov.</title>
        <authorList>
            <person name="Pankratov T."/>
        </authorList>
    </citation>
    <scope>NUCLEOTIDE SEQUENCE [LARGE SCALE GENOMIC DNA]</scope>
    <source>
        <strain evidence="7 8">RmlP001</strain>
    </source>
</reference>
<name>A0A4Q2RAA9_9HYPH</name>
<comment type="catalytic activity">
    <reaction evidence="5">
        <text>a 3-demethylubiquinol + S-adenosyl-L-methionine = a ubiquinol + S-adenosyl-L-homocysteine + H(+)</text>
        <dbReference type="Rhea" id="RHEA:44380"/>
        <dbReference type="Rhea" id="RHEA-COMP:9566"/>
        <dbReference type="Rhea" id="RHEA-COMP:10914"/>
        <dbReference type="ChEBI" id="CHEBI:15378"/>
        <dbReference type="ChEBI" id="CHEBI:17976"/>
        <dbReference type="ChEBI" id="CHEBI:57856"/>
        <dbReference type="ChEBI" id="CHEBI:59789"/>
        <dbReference type="ChEBI" id="CHEBI:84422"/>
        <dbReference type="EC" id="2.1.1.64"/>
    </reaction>
</comment>
<evidence type="ECO:0000256" key="2">
    <source>
        <dbReference type="ARBA" id="ARBA00022679"/>
    </source>
</evidence>
<gene>
    <name evidence="5 7" type="primary">ubiG</name>
    <name evidence="7" type="ORF">D3272_19060</name>
</gene>
<keyword evidence="2 5" id="KW-0808">Transferase</keyword>
<protein>
    <recommendedName>
        <fullName evidence="5">Ubiquinone biosynthesis O-methyltransferase</fullName>
    </recommendedName>
    <alternativeName>
        <fullName evidence="5">2-polyprenyl-6-hydroxyphenol methylase</fullName>
        <ecNumber evidence="5">2.1.1.222</ecNumber>
    </alternativeName>
    <alternativeName>
        <fullName evidence="5">3-demethylubiquinone 3-O-methyltransferase</fullName>
        <ecNumber evidence="5">2.1.1.64</ecNumber>
    </alternativeName>
</protein>
<comment type="caution">
    <text evidence="7">The sequence shown here is derived from an EMBL/GenBank/DDBJ whole genome shotgun (WGS) entry which is preliminary data.</text>
</comment>
<dbReference type="InterPro" id="IPR029063">
    <property type="entry name" value="SAM-dependent_MTases_sf"/>
</dbReference>
<dbReference type="GO" id="GO:0061542">
    <property type="term" value="F:3-demethylubiquinol 3-O-methyltransferase activity"/>
    <property type="evidence" value="ECO:0007669"/>
    <property type="project" value="UniProtKB-UniRule"/>
</dbReference>
<dbReference type="PANTHER" id="PTHR43464">
    <property type="entry name" value="METHYLTRANSFERASE"/>
    <property type="match status" value="1"/>
</dbReference>
<dbReference type="CDD" id="cd02440">
    <property type="entry name" value="AdoMet_MTases"/>
    <property type="match status" value="1"/>
</dbReference>
<keyword evidence="3 5" id="KW-0831">Ubiquinone biosynthesis</keyword>
<dbReference type="RefSeq" id="WP_129220807.1">
    <property type="nucleotide sequence ID" value="NZ_QYBC01000017.1"/>
</dbReference>
<dbReference type="InterPro" id="IPR010233">
    <property type="entry name" value="UbiG_MeTrfase"/>
</dbReference>
<dbReference type="Pfam" id="PF08241">
    <property type="entry name" value="Methyltransf_11"/>
    <property type="match status" value="1"/>
</dbReference>
<dbReference type="OrthoDB" id="9801538at2"/>
<dbReference type="NCBIfam" id="TIGR01983">
    <property type="entry name" value="UbiG"/>
    <property type="match status" value="1"/>
</dbReference>
<feature type="binding site" evidence="5">
    <location>
        <position position="48"/>
    </location>
    <ligand>
        <name>S-adenosyl-L-methionine</name>
        <dbReference type="ChEBI" id="CHEBI:59789"/>
    </ligand>
</feature>
<evidence type="ECO:0000313" key="8">
    <source>
        <dbReference type="Proteomes" id="UP000289411"/>
    </source>
</evidence>
<evidence type="ECO:0000313" key="7">
    <source>
        <dbReference type="EMBL" id="RYB02805.1"/>
    </source>
</evidence>
<evidence type="ECO:0000256" key="5">
    <source>
        <dbReference type="HAMAP-Rule" id="MF_00472"/>
    </source>
</evidence>
<feature type="binding site" evidence="5">
    <location>
        <position position="100"/>
    </location>
    <ligand>
        <name>S-adenosyl-L-methionine</name>
        <dbReference type="ChEBI" id="CHEBI:59789"/>
    </ligand>
</feature>
<dbReference type="EMBL" id="QYBC01000017">
    <property type="protein sequence ID" value="RYB02805.1"/>
    <property type="molecule type" value="Genomic_DNA"/>
</dbReference>
<dbReference type="UniPathway" id="UPA00232"/>
<keyword evidence="1 5" id="KW-0489">Methyltransferase</keyword>
<reference evidence="7 8" key="1">
    <citation type="submission" date="2018-09" db="EMBL/GenBank/DDBJ databases">
        <authorList>
            <person name="Grouzdev D.S."/>
            <person name="Krutkina M.S."/>
        </authorList>
    </citation>
    <scope>NUCLEOTIDE SEQUENCE [LARGE SCALE GENOMIC DNA]</scope>
    <source>
        <strain evidence="7 8">RmlP001</strain>
    </source>
</reference>
<proteinExistence type="inferred from homology"/>
<keyword evidence="4 5" id="KW-0949">S-adenosyl-L-methionine</keyword>
<feature type="domain" description="Methyltransferase type 11" evidence="6">
    <location>
        <begin position="76"/>
        <end position="171"/>
    </location>
</feature>
<comment type="function">
    <text evidence="5">O-methyltransferase that catalyzes the 2 O-methylation steps in the ubiquinone biosynthetic pathway.</text>
</comment>
<evidence type="ECO:0000256" key="4">
    <source>
        <dbReference type="ARBA" id="ARBA00022691"/>
    </source>
</evidence>
<organism evidence="7 8">
    <name type="scientific">Lichenibacterium ramalinae</name>
    <dbReference type="NCBI Taxonomy" id="2316527"/>
    <lineage>
        <taxon>Bacteria</taxon>
        <taxon>Pseudomonadati</taxon>
        <taxon>Pseudomonadota</taxon>
        <taxon>Alphaproteobacteria</taxon>
        <taxon>Hyphomicrobiales</taxon>
        <taxon>Lichenihabitantaceae</taxon>
        <taxon>Lichenibacterium</taxon>
    </lineage>
</organism>
<evidence type="ECO:0000256" key="3">
    <source>
        <dbReference type="ARBA" id="ARBA00022688"/>
    </source>
</evidence>
<evidence type="ECO:0000256" key="1">
    <source>
        <dbReference type="ARBA" id="ARBA00022603"/>
    </source>
</evidence>
<dbReference type="PANTHER" id="PTHR43464:SF19">
    <property type="entry name" value="UBIQUINONE BIOSYNTHESIS O-METHYLTRANSFERASE, MITOCHONDRIAL"/>
    <property type="match status" value="1"/>
</dbReference>
<evidence type="ECO:0000259" key="6">
    <source>
        <dbReference type="Pfam" id="PF08241"/>
    </source>
</evidence>
<comment type="similarity">
    <text evidence="5">Belongs to the methyltransferase superfamily. UbiG/COQ3 family.</text>
</comment>
<dbReference type="Gene3D" id="3.40.50.150">
    <property type="entry name" value="Vaccinia Virus protein VP39"/>
    <property type="match status" value="1"/>
</dbReference>
<dbReference type="Proteomes" id="UP000289411">
    <property type="component" value="Unassembled WGS sequence"/>
</dbReference>
<dbReference type="HAMAP" id="MF_00472">
    <property type="entry name" value="UbiG"/>
    <property type="match status" value="1"/>
</dbReference>
<dbReference type="SUPFAM" id="SSF53335">
    <property type="entry name" value="S-adenosyl-L-methionine-dependent methyltransferases"/>
    <property type="match status" value="1"/>
</dbReference>
<feature type="binding site" evidence="5">
    <location>
        <position position="79"/>
    </location>
    <ligand>
        <name>S-adenosyl-L-methionine</name>
        <dbReference type="ChEBI" id="CHEBI:59789"/>
    </ligand>
</feature>
<sequence length="255" mass="27277">MPQPTAPTDYGPATRVDGADVARYDALGDAWWDPKGAMAPLHRLNPTRLRYIRDLIVRHFAVGADAPLPLAGLSILDIGSGGGLLSEPLARLGGRVTGIDPAPNNVAVAARHAAEAGVAVDYRATTAETLAEAGDLFDVVLALEVVEHVPDPDAFVMTACGLVRPGGLFVLSTLNRTAKSFALAIVGAEYVLRWLPRGTHDWNQFRTPDEIATPVRLAGLKLLDRTGMVFDPLRNSWGLSRDTDVNYLVSAKRPA</sequence>
<keyword evidence="8" id="KW-1185">Reference proteome</keyword>